<organism evidence="16 17">
    <name type="scientific">Paenibacillus spongiae</name>
    <dbReference type="NCBI Taxonomy" id="2909671"/>
    <lineage>
        <taxon>Bacteria</taxon>
        <taxon>Bacillati</taxon>
        <taxon>Bacillota</taxon>
        <taxon>Bacilli</taxon>
        <taxon>Bacillales</taxon>
        <taxon>Paenibacillaceae</taxon>
        <taxon>Paenibacillus</taxon>
    </lineage>
</organism>
<dbReference type="PROSITE" id="PS50975">
    <property type="entry name" value="ATP_GRASP"/>
    <property type="match status" value="1"/>
</dbReference>
<dbReference type="GO" id="GO:0160222">
    <property type="term" value="F:D-alanine-D-serine ligase activity"/>
    <property type="evidence" value="ECO:0007669"/>
    <property type="project" value="UniProtKB-EC"/>
</dbReference>
<evidence type="ECO:0000256" key="13">
    <source>
        <dbReference type="HAMAP-Rule" id="MF_00047"/>
    </source>
</evidence>
<dbReference type="PANTHER" id="PTHR23132">
    <property type="entry name" value="D-ALANINE--D-ALANINE LIGASE"/>
    <property type="match status" value="1"/>
</dbReference>
<protein>
    <recommendedName>
        <fullName evidence="13">D-alanine--D-alanine ligase</fullName>
        <ecNumber evidence="13">6.3.2.4</ecNumber>
    </recommendedName>
    <alternativeName>
        <fullName evidence="13">D-Ala-D-Ala ligase</fullName>
    </alternativeName>
    <alternativeName>
        <fullName evidence="13">D-alanylalanine synthetase</fullName>
    </alternativeName>
</protein>
<comment type="catalytic activity">
    <reaction evidence="13">
        <text>2 D-alanine + ATP = D-alanyl-D-alanine + ADP + phosphate + H(+)</text>
        <dbReference type="Rhea" id="RHEA:11224"/>
        <dbReference type="ChEBI" id="CHEBI:15378"/>
        <dbReference type="ChEBI" id="CHEBI:30616"/>
        <dbReference type="ChEBI" id="CHEBI:43474"/>
        <dbReference type="ChEBI" id="CHEBI:57416"/>
        <dbReference type="ChEBI" id="CHEBI:57822"/>
        <dbReference type="ChEBI" id="CHEBI:456216"/>
        <dbReference type="EC" id="6.3.2.4"/>
    </reaction>
</comment>
<dbReference type="Pfam" id="PF01820">
    <property type="entry name" value="Dala_Dala_lig_N"/>
    <property type="match status" value="1"/>
</dbReference>
<feature type="domain" description="ATP-grasp" evidence="15">
    <location>
        <begin position="143"/>
        <end position="344"/>
    </location>
</feature>
<dbReference type="InterPro" id="IPR011127">
    <property type="entry name" value="Dala_Dala_lig_N"/>
</dbReference>
<gene>
    <name evidence="16" type="primary">vanG</name>
    <name evidence="13" type="synonym">ddl</name>
    <name evidence="16" type="ORF">L1F29_01965</name>
</gene>
<evidence type="ECO:0000259" key="15">
    <source>
        <dbReference type="PROSITE" id="PS50975"/>
    </source>
</evidence>
<evidence type="ECO:0000256" key="11">
    <source>
        <dbReference type="ARBA" id="ARBA00023211"/>
    </source>
</evidence>
<keyword evidence="13" id="KW-0963">Cytoplasm</keyword>
<dbReference type="Pfam" id="PF07478">
    <property type="entry name" value="Dala_Dala_lig_C"/>
    <property type="match status" value="1"/>
</dbReference>
<dbReference type="InterPro" id="IPR016185">
    <property type="entry name" value="PreATP-grasp_dom_sf"/>
</dbReference>
<sequence>MELKNIAVLFGGCSTEYDVSLQSAASVIDHLDRSKYHFILLGITREGTWLRYNGSTADIRSDTWHTYDNCIPAFISPCKNARGIVELSGTEYRTTPVDVAFPVLHGKNGEDGTVQGLLELSGIPFVGCDTLSSAICMDKATAGQLVRAAGVETAASVTAFAGDDLDPAIREAEKLGFPLYVKPSRSGSSFGITKAYDKQALRNGIQAAFSHDRKVVIEQNVTGFEVGCAVLGYSEPVIAAIDEIELTGEFFDYEEKYSLRTSNIHLPARIEPGTADRIKAAARLIYKTLGCRGLARVDMFLTEEGRIVFNEVNTMPGFTAASRYPNMMRYSGISYPQLMDRLISLAAAKEEANHETRC</sequence>
<evidence type="ECO:0000256" key="5">
    <source>
        <dbReference type="ARBA" id="ARBA00022723"/>
    </source>
</evidence>
<evidence type="ECO:0000313" key="16">
    <source>
        <dbReference type="EMBL" id="UVI30669.1"/>
    </source>
</evidence>
<keyword evidence="10 13" id="KW-0573">Peptidoglycan synthesis</keyword>
<evidence type="ECO:0000256" key="6">
    <source>
        <dbReference type="ARBA" id="ARBA00022741"/>
    </source>
</evidence>
<dbReference type="Proteomes" id="UP001057877">
    <property type="component" value="Chromosome"/>
</dbReference>
<comment type="function">
    <text evidence="13">Cell wall formation.</text>
</comment>
<evidence type="ECO:0000256" key="7">
    <source>
        <dbReference type="ARBA" id="ARBA00022840"/>
    </source>
</evidence>
<dbReference type="InterPro" id="IPR000291">
    <property type="entry name" value="D-Ala_lig_Van_CS"/>
</dbReference>
<dbReference type="PROSITE" id="PS00844">
    <property type="entry name" value="DALA_DALA_LIGASE_2"/>
    <property type="match status" value="1"/>
</dbReference>
<comment type="pathway">
    <text evidence="13">Cell wall biogenesis; peptidoglycan biosynthesis.</text>
</comment>
<dbReference type="SUPFAM" id="SSF56059">
    <property type="entry name" value="Glutathione synthetase ATP-binding domain-like"/>
    <property type="match status" value="1"/>
</dbReference>
<dbReference type="PIRSF" id="PIRSF039102">
    <property type="entry name" value="Ddl/VanB"/>
    <property type="match status" value="1"/>
</dbReference>
<comment type="subcellular location">
    <subcellularLocation>
        <location evidence="13">Cytoplasm</location>
    </subcellularLocation>
</comment>
<proteinExistence type="inferred from homology"/>
<dbReference type="NCBIfam" id="NF000091">
    <property type="entry name" value="D_ala_D_ser_VanG"/>
    <property type="match status" value="1"/>
</dbReference>
<dbReference type="Gene3D" id="3.40.50.20">
    <property type="match status" value="1"/>
</dbReference>
<dbReference type="EC" id="6.3.2.4" evidence="13"/>
<comment type="similarity">
    <text evidence="3 13">Belongs to the D-alanine--D-alanine ligase family.</text>
</comment>
<dbReference type="Gene3D" id="3.30.470.20">
    <property type="entry name" value="ATP-grasp fold, B domain"/>
    <property type="match status" value="1"/>
</dbReference>
<evidence type="ECO:0000256" key="12">
    <source>
        <dbReference type="ARBA" id="ARBA00023316"/>
    </source>
</evidence>
<evidence type="ECO:0000256" key="2">
    <source>
        <dbReference type="ARBA" id="ARBA00001946"/>
    </source>
</evidence>
<dbReference type="PANTHER" id="PTHR23132:SF25">
    <property type="entry name" value="D-ALANINE--D-ALANINE LIGASE A"/>
    <property type="match status" value="1"/>
</dbReference>
<evidence type="ECO:0000256" key="14">
    <source>
        <dbReference type="PROSITE-ProRule" id="PRU00409"/>
    </source>
</evidence>
<evidence type="ECO:0000256" key="4">
    <source>
        <dbReference type="ARBA" id="ARBA00022598"/>
    </source>
</evidence>
<keyword evidence="11" id="KW-0464">Manganese</keyword>
<dbReference type="NCBIfam" id="TIGR01205">
    <property type="entry name" value="D_ala_D_alaTIGR"/>
    <property type="match status" value="1"/>
</dbReference>
<evidence type="ECO:0000256" key="1">
    <source>
        <dbReference type="ARBA" id="ARBA00001936"/>
    </source>
</evidence>
<keyword evidence="7 14" id="KW-0067">ATP-binding</keyword>
<evidence type="ECO:0000256" key="10">
    <source>
        <dbReference type="ARBA" id="ARBA00022984"/>
    </source>
</evidence>
<dbReference type="InterPro" id="IPR011095">
    <property type="entry name" value="Dala_Dala_lig_C"/>
</dbReference>
<dbReference type="EMBL" id="CP091430">
    <property type="protein sequence ID" value="UVI30669.1"/>
    <property type="molecule type" value="Genomic_DNA"/>
</dbReference>
<comment type="cofactor">
    <cofactor evidence="1">
        <name>Mn(2+)</name>
        <dbReference type="ChEBI" id="CHEBI:29035"/>
    </cofactor>
</comment>
<evidence type="ECO:0000256" key="9">
    <source>
        <dbReference type="ARBA" id="ARBA00022960"/>
    </source>
</evidence>
<reference evidence="16" key="1">
    <citation type="submission" date="2022-01" db="EMBL/GenBank/DDBJ databases">
        <title>Paenibacillus spongiae sp. nov., isolated from marine sponge.</title>
        <authorList>
            <person name="Li Z."/>
            <person name="Zhang M."/>
        </authorList>
    </citation>
    <scope>NUCLEOTIDE SEQUENCE</scope>
    <source>
        <strain evidence="16">PHS-Z3</strain>
    </source>
</reference>
<dbReference type="RefSeq" id="WP_258386734.1">
    <property type="nucleotide sequence ID" value="NZ_CP091430.1"/>
</dbReference>
<dbReference type="InterPro" id="IPR013815">
    <property type="entry name" value="ATP_grasp_subdomain_1"/>
</dbReference>
<keyword evidence="6 14" id="KW-0547">Nucleotide-binding</keyword>
<accession>A0ABY5S9S1</accession>
<dbReference type="PROSITE" id="PS00843">
    <property type="entry name" value="DALA_DALA_LIGASE_1"/>
    <property type="match status" value="1"/>
</dbReference>
<evidence type="ECO:0000256" key="8">
    <source>
        <dbReference type="ARBA" id="ARBA00022842"/>
    </source>
</evidence>
<keyword evidence="12 13" id="KW-0961">Cell wall biogenesis/degradation</keyword>
<name>A0ABY5S9S1_9BACL</name>
<comment type="cofactor">
    <cofactor evidence="2">
        <name>Mg(2+)</name>
        <dbReference type="ChEBI" id="CHEBI:18420"/>
    </cofactor>
</comment>
<keyword evidence="9 13" id="KW-0133">Cell shape</keyword>
<evidence type="ECO:0000256" key="3">
    <source>
        <dbReference type="ARBA" id="ARBA00010871"/>
    </source>
</evidence>
<dbReference type="InterPro" id="IPR005905">
    <property type="entry name" value="D_ala_D_ala"/>
</dbReference>
<dbReference type="InterPro" id="IPR011761">
    <property type="entry name" value="ATP-grasp"/>
</dbReference>
<dbReference type="SUPFAM" id="SSF52440">
    <property type="entry name" value="PreATP-grasp domain"/>
    <property type="match status" value="1"/>
</dbReference>
<keyword evidence="5" id="KW-0479">Metal-binding</keyword>
<evidence type="ECO:0000313" key="17">
    <source>
        <dbReference type="Proteomes" id="UP001057877"/>
    </source>
</evidence>
<keyword evidence="8" id="KW-0460">Magnesium</keyword>
<dbReference type="NCBIfam" id="NF002528">
    <property type="entry name" value="PRK01966.1-4"/>
    <property type="match status" value="1"/>
</dbReference>
<dbReference type="HAMAP" id="MF_00047">
    <property type="entry name" value="Dala_Dala_lig"/>
    <property type="match status" value="1"/>
</dbReference>
<dbReference type="Gene3D" id="3.30.1490.20">
    <property type="entry name" value="ATP-grasp fold, A domain"/>
    <property type="match status" value="1"/>
</dbReference>
<keyword evidence="4 13" id="KW-0436">Ligase</keyword>
<keyword evidence="17" id="KW-1185">Reference proteome</keyword>